<evidence type="ECO:0000313" key="2">
    <source>
        <dbReference type="Proteomes" id="UP000828048"/>
    </source>
</evidence>
<gene>
    <name evidence="1" type="ORF">Vadar_017936</name>
</gene>
<keyword evidence="2" id="KW-1185">Reference proteome</keyword>
<comment type="caution">
    <text evidence="1">The sequence shown here is derived from an EMBL/GenBank/DDBJ whole genome shotgun (WGS) entry which is preliminary data.</text>
</comment>
<protein>
    <submittedName>
        <fullName evidence="1">Uncharacterized protein</fullName>
    </submittedName>
</protein>
<evidence type="ECO:0000313" key="1">
    <source>
        <dbReference type="EMBL" id="KAH7860783.1"/>
    </source>
</evidence>
<reference evidence="1 2" key="1">
    <citation type="journal article" date="2021" name="Hortic Res">
        <title>High-quality reference genome and annotation aids understanding of berry development for evergreen blueberry (Vaccinium darrowii).</title>
        <authorList>
            <person name="Yu J."/>
            <person name="Hulse-Kemp A.M."/>
            <person name="Babiker E."/>
            <person name="Staton M."/>
        </authorList>
    </citation>
    <scope>NUCLEOTIDE SEQUENCE [LARGE SCALE GENOMIC DNA]</scope>
    <source>
        <strain evidence="2">cv. NJ 8807/NJ 8810</strain>
        <tissue evidence="1">Young leaf</tissue>
    </source>
</reference>
<dbReference type="Proteomes" id="UP000828048">
    <property type="component" value="Chromosome 4"/>
</dbReference>
<dbReference type="EMBL" id="CM037154">
    <property type="protein sequence ID" value="KAH7860783.1"/>
    <property type="molecule type" value="Genomic_DNA"/>
</dbReference>
<sequence length="193" mass="21129">MKKLLNSKGKVHPSPPPPAAVDQNRFSFLPATILTLTLSLSVQDKEVLAYLISCSGHHYTAAGGGSSGGDHSPQFNCNCFSCYMSYWVKWDTSPNRELIHQILDEYEDGLLNKKKKLKVKKERRKRGSSLVGGELKSDSGDSGELESVEVSGKGDEEEVVVKGEEICEVGSEKGAVRKVVSFIGERIWGVWGV</sequence>
<proteinExistence type="predicted"/>
<accession>A0ACB7Z4L0</accession>
<name>A0ACB7Z4L0_9ERIC</name>
<organism evidence="1 2">
    <name type="scientific">Vaccinium darrowii</name>
    <dbReference type="NCBI Taxonomy" id="229202"/>
    <lineage>
        <taxon>Eukaryota</taxon>
        <taxon>Viridiplantae</taxon>
        <taxon>Streptophyta</taxon>
        <taxon>Embryophyta</taxon>
        <taxon>Tracheophyta</taxon>
        <taxon>Spermatophyta</taxon>
        <taxon>Magnoliopsida</taxon>
        <taxon>eudicotyledons</taxon>
        <taxon>Gunneridae</taxon>
        <taxon>Pentapetalae</taxon>
        <taxon>asterids</taxon>
        <taxon>Ericales</taxon>
        <taxon>Ericaceae</taxon>
        <taxon>Vaccinioideae</taxon>
        <taxon>Vaccinieae</taxon>
        <taxon>Vaccinium</taxon>
    </lineage>
</organism>